<protein>
    <submittedName>
        <fullName evidence="1">NAD-dependent protein deacetylase</fullName>
        <ecNumber evidence="1">2.3.1.286</ecNumber>
    </submittedName>
</protein>
<keyword evidence="1" id="KW-0808">Transferase</keyword>
<evidence type="ECO:0000313" key="1">
    <source>
        <dbReference type="EMBL" id="MFB6489774.1"/>
    </source>
</evidence>
<gene>
    <name evidence="1" type="primary">cobB</name>
    <name evidence="1" type="ORF">TU35_000765</name>
</gene>
<organism evidence="1 2">
    <name type="scientific">Thermoproteus sp. AZ2</name>
    <dbReference type="NCBI Taxonomy" id="1609232"/>
    <lineage>
        <taxon>Archaea</taxon>
        <taxon>Thermoproteota</taxon>
        <taxon>Thermoprotei</taxon>
        <taxon>Thermoproteales</taxon>
        <taxon>Thermoproteaceae</taxon>
        <taxon>Thermoproteus</taxon>
    </lineage>
</organism>
<keyword evidence="1" id="KW-0012">Acyltransferase</keyword>
<evidence type="ECO:0000313" key="2">
    <source>
        <dbReference type="Proteomes" id="UP000033636"/>
    </source>
</evidence>
<accession>A0ACC6UYA0</accession>
<reference evidence="1" key="1">
    <citation type="submission" date="2024-07" db="EMBL/GenBank/DDBJ databases">
        <title>Metagenome and Metagenome-Assembled Genomes of Archaea from a hot spring from the geothermal field of Los Azufres, Mexico.</title>
        <authorList>
            <person name="Marin-Paredes R."/>
            <person name="Martinez-Romero E."/>
            <person name="Servin-Garciduenas L.E."/>
        </authorList>
    </citation>
    <scope>NUCLEOTIDE SEQUENCE</scope>
</reference>
<comment type="caution">
    <text evidence="1">The sequence shown here is derived from an EMBL/GenBank/DDBJ whole genome shotgun (WGS) entry which is preliminary data.</text>
</comment>
<sequence length="256" mass="27747">MDELETLASLLAVSNCVVVLTGAGISTPSGIPDFRGPQGLWRRVDPEKFTIEHFFADPDEVWSLFVNHFVVGNAEPNSAHMALATLEEWGKICGIITQNVDGLHQRAGSKRVVELHGSLKYAVCTSCGSKYPLADVLKEYRGVAPRCKICGGLLKPDVVFFGEPLPRDAWEEAVSLAQVSDLFLAVGTSLAVAPANRLPYIAKSSGAKLAIINEEPTELDHIADVVIRGKVEAVLPRLVQLTTYYLKGPSRGDRPL</sequence>
<dbReference type="EMBL" id="JZWT02000002">
    <property type="protein sequence ID" value="MFB6489774.1"/>
    <property type="molecule type" value="Genomic_DNA"/>
</dbReference>
<dbReference type="Proteomes" id="UP000033636">
    <property type="component" value="Unassembled WGS sequence"/>
</dbReference>
<dbReference type="EC" id="2.3.1.286" evidence="1"/>
<name>A0ACC6UYA0_9CREN</name>
<proteinExistence type="predicted"/>